<dbReference type="STRING" id="390235.PputW619_2533"/>
<dbReference type="Gene3D" id="2.180.10.10">
    <property type="entry name" value="RHS repeat-associated core"/>
    <property type="match status" value="1"/>
</dbReference>
<dbReference type="EMBL" id="CP000949">
    <property type="protein sequence ID" value="ACA73029.1"/>
    <property type="molecule type" value="Genomic_DNA"/>
</dbReference>
<dbReference type="InterPro" id="IPR022385">
    <property type="entry name" value="Rhs_assc_core"/>
</dbReference>
<reference evidence="1" key="1">
    <citation type="submission" date="2008-02" db="EMBL/GenBank/DDBJ databases">
        <title>Complete sequence of Psuedomonas putida W619.</title>
        <authorList>
            <consortium name="US DOE Joint Genome Institute"/>
            <person name="Copeland A."/>
            <person name="Lucas S."/>
            <person name="Lapidus A."/>
            <person name="Barry K."/>
            <person name="Detter J.C."/>
            <person name="Glavina del Rio T."/>
            <person name="Dalin E."/>
            <person name="Tice H."/>
            <person name="Pitluck S."/>
            <person name="Chain P."/>
            <person name="Malfatti S."/>
            <person name="Shin M."/>
            <person name="Vergez L."/>
            <person name="Schmutz J."/>
            <person name="Larimer F."/>
            <person name="Land M."/>
            <person name="Hauser L."/>
            <person name="Kyrpides N."/>
            <person name="Kim E."/>
            <person name="Taghavi S."/>
            <person name="Vangronsveld D."/>
            <person name="van der Lelie D."/>
            <person name="Richardson P."/>
        </authorList>
    </citation>
    <scope>NUCLEOTIDE SEQUENCE</scope>
    <source>
        <strain evidence="1">W619</strain>
    </source>
</reference>
<dbReference type="KEGG" id="ppw:PputW619_2533"/>
<accession>B1J8W0</accession>
<organism evidence="1">
    <name type="scientific">Pseudomonas putida (strain W619)</name>
    <dbReference type="NCBI Taxonomy" id="390235"/>
    <lineage>
        <taxon>Bacteria</taxon>
        <taxon>Pseudomonadati</taxon>
        <taxon>Pseudomonadota</taxon>
        <taxon>Gammaproteobacteria</taxon>
        <taxon>Pseudomonadales</taxon>
        <taxon>Pseudomonadaceae</taxon>
        <taxon>Pseudomonas</taxon>
    </lineage>
</organism>
<gene>
    <name evidence="1" type="ordered locus">PputW619_2533</name>
</gene>
<evidence type="ECO:0000313" key="1">
    <source>
        <dbReference type="EMBL" id="ACA73029.1"/>
    </source>
</evidence>
<sequence>MGGAIEQLTINEVEQNPRFQGQYFDSETTLHYNNFRYYDRCCGAF</sequence>
<dbReference type="AlphaFoldDB" id="B1J8W0"/>
<dbReference type="NCBIfam" id="TIGR03696">
    <property type="entry name" value="Rhs_assc_core"/>
    <property type="match status" value="1"/>
</dbReference>
<dbReference type="HOGENOM" id="CLU_026293_7_0_6"/>
<protein>
    <submittedName>
        <fullName evidence="1">YD repeat protein</fullName>
    </submittedName>
</protein>
<name>B1J8W0_PSEPW</name>
<proteinExistence type="predicted"/>